<dbReference type="InterPro" id="IPR019098">
    <property type="entry name" value="Histone_chaperone_domain_CHZ"/>
</dbReference>
<dbReference type="Proteomes" id="UP000777438">
    <property type="component" value="Unassembled WGS sequence"/>
</dbReference>
<dbReference type="EMBL" id="JAGPYM010000017">
    <property type="protein sequence ID" value="KAH6885908.1"/>
    <property type="molecule type" value="Genomic_DNA"/>
</dbReference>
<comment type="caution">
    <text evidence="9">The sequence shown here is derived from an EMBL/GenBank/DDBJ whole genome shotgun (WGS) entry which is preliminary data.</text>
</comment>
<comment type="similarity">
    <text evidence="3">Belongs to the CHZ1 family.</text>
</comment>
<accession>A0A9P8VZD3</accession>
<evidence type="ECO:0000256" key="3">
    <source>
        <dbReference type="ARBA" id="ARBA00008057"/>
    </source>
</evidence>
<evidence type="ECO:0000256" key="6">
    <source>
        <dbReference type="ARBA" id="ARBA00025877"/>
    </source>
</evidence>
<organism evidence="9 10">
    <name type="scientific">Thelonectria olida</name>
    <dbReference type="NCBI Taxonomy" id="1576542"/>
    <lineage>
        <taxon>Eukaryota</taxon>
        <taxon>Fungi</taxon>
        <taxon>Dikarya</taxon>
        <taxon>Ascomycota</taxon>
        <taxon>Pezizomycotina</taxon>
        <taxon>Sordariomycetes</taxon>
        <taxon>Hypocreomycetidae</taxon>
        <taxon>Hypocreales</taxon>
        <taxon>Nectriaceae</taxon>
        <taxon>Thelonectria</taxon>
    </lineage>
</organism>
<evidence type="ECO:0000256" key="1">
    <source>
        <dbReference type="ARBA" id="ARBA00002212"/>
    </source>
</evidence>
<comment type="subunit">
    <text evidence="6">Forms a heterotrimer with H2A.Z-H2B, stabilizing the association of the histone dimer. Also, with a lower affinity, forms a heterotrimer with H2A-H2B.</text>
</comment>
<evidence type="ECO:0000256" key="2">
    <source>
        <dbReference type="ARBA" id="ARBA00004123"/>
    </source>
</evidence>
<feature type="compositionally biased region" description="Acidic residues" evidence="7">
    <location>
        <begin position="34"/>
        <end position="62"/>
    </location>
</feature>
<gene>
    <name evidence="9" type="ORF">B0T10DRAFT_491907</name>
</gene>
<keyword evidence="4" id="KW-0143">Chaperone</keyword>
<protein>
    <submittedName>
        <fullName evidence="9">Histone chaperone domain CHZ-domain-containing protein</fullName>
    </submittedName>
</protein>
<name>A0A9P8VZD3_9HYPO</name>
<feature type="domain" description="Histone chaperone" evidence="8">
    <location>
        <begin position="52"/>
        <end position="89"/>
    </location>
</feature>
<dbReference type="SMART" id="SM01082">
    <property type="entry name" value="CHZ"/>
    <property type="match status" value="1"/>
</dbReference>
<comment type="function">
    <text evidence="1">Forms a chaperone-bound H2A.Z-H2B complex that acts as a source for SWR1 complex-dependent H2A to H2A.Z histone replacement in chromatin.</text>
</comment>
<dbReference type="Pfam" id="PF09649">
    <property type="entry name" value="CHZ"/>
    <property type="match status" value="1"/>
</dbReference>
<evidence type="ECO:0000259" key="8">
    <source>
        <dbReference type="SMART" id="SM01082"/>
    </source>
</evidence>
<dbReference type="AlphaFoldDB" id="A0A9P8VZD3"/>
<keyword evidence="10" id="KW-1185">Reference proteome</keyword>
<evidence type="ECO:0000256" key="5">
    <source>
        <dbReference type="ARBA" id="ARBA00023242"/>
    </source>
</evidence>
<feature type="compositionally biased region" description="Polar residues" evidence="7">
    <location>
        <begin position="1"/>
        <end position="13"/>
    </location>
</feature>
<reference evidence="9 10" key="1">
    <citation type="journal article" date="2021" name="Nat. Commun.">
        <title>Genetic determinants of endophytism in the Arabidopsis root mycobiome.</title>
        <authorList>
            <person name="Mesny F."/>
            <person name="Miyauchi S."/>
            <person name="Thiergart T."/>
            <person name="Pickel B."/>
            <person name="Atanasova L."/>
            <person name="Karlsson M."/>
            <person name="Huettel B."/>
            <person name="Barry K.W."/>
            <person name="Haridas S."/>
            <person name="Chen C."/>
            <person name="Bauer D."/>
            <person name="Andreopoulos W."/>
            <person name="Pangilinan J."/>
            <person name="LaButti K."/>
            <person name="Riley R."/>
            <person name="Lipzen A."/>
            <person name="Clum A."/>
            <person name="Drula E."/>
            <person name="Henrissat B."/>
            <person name="Kohler A."/>
            <person name="Grigoriev I.V."/>
            <person name="Martin F.M."/>
            <person name="Hacquard S."/>
        </authorList>
    </citation>
    <scope>NUCLEOTIDE SEQUENCE [LARGE SCALE GENOMIC DNA]</scope>
    <source>
        <strain evidence="9 10">MPI-CAGE-CH-0241</strain>
    </source>
</reference>
<sequence length="114" mass="12368">MAENGTTPQTSAEETFESKGKGKAPAENAPAEDAAMDEDDSDSDDEQEEVVEADEDGMEEIDLNNIVEGGRRTRGAQIDFAKAAAENPADDYDEDEDEDFQPAEAMDEDVKMSD</sequence>
<evidence type="ECO:0000256" key="4">
    <source>
        <dbReference type="ARBA" id="ARBA00023186"/>
    </source>
</evidence>
<dbReference type="GO" id="GO:0005634">
    <property type="term" value="C:nucleus"/>
    <property type="evidence" value="ECO:0007669"/>
    <property type="project" value="UniProtKB-SubCell"/>
</dbReference>
<proteinExistence type="inferred from homology"/>
<evidence type="ECO:0000256" key="7">
    <source>
        <dbReference type="SAM" id="MobiDB-lite"/>
    </source>
</evidence>
<feature type="compositionally biased region" description="Acidic residues" evidence="7">
    <location>
        <begin position="88"/>
        <end position="107"/>
    </location>
</feature>
<keyword evidence="5" id="KW-0539">Nucleus</keyword>
<evidence type="ECO:0000313" key="10">
    <source>
        <dbReference type="Proteomes" id="UP000777438"/>
    </source>
</evidence>
<evidence type="ECO:0000313" key="9">
    <source>
        <dbReference type="EMBL" id="KAH6885908.1"/>
    </source>
</evidence>
<comment type="subcellular location">
    <subcellularLocation>
        <location evidence="2">Nucleus</location>
    </subcellularLocation>
</comment>
<feature type="region of interest" description="Disordered" evidence="7">
    <location>
        <begin position="1"/>
        <end position="114"/>
    </location>
</feature>